<dbReference type="EMBL" id="CP029190">
    <property type="protein sequence ID" value="QES49239.1"/>
    <property type="molecule type" value="Genomic_DNA"/>
</dbReference>
<feature type="transmembrane region" description="Helical" evidence="1">
    <location>
        <begin position="118"/>
        <end position="139"/>
    </location>
</feature>
<accession>A0A5P2D7X4</accession>
<feature type="transmembrane region" description="Helical" evidence="1">
    <location>
        <begin position="64"/>
        <end position="82"/>
    </location>
</feature>
<keyword evidence="1" id="KW-1133">Transmembrane helix</keyword>
<organism evidence="2 3">
    <name type="scientific">Streptomyces venezuelae</name>
    <dbReference type="NCBI Taxonomy" id="54571"/>
    <lineage>
        <taxon>Bacteria</taxon>
        <taxon>Bacillati</taxon>
        <taxon>Actinomycetota</taxon>
        <taxon>Actinomycetes</taxon>
        <taxon>Kitasatosporales</taxon>
        <taxon>Streptomycetaceae</taxon>
        <taxon>Streptomyces</taxon>
    </lineage>
</organism>
<evidence type="ECO:0000313" key="2">
    <source>
        <dbReference type="EMBL" id="QES49239.1"/>
    </source>
</evidence>
<evidence type="ECO:0000256" key="1">
    <source>
        <dbReference type="SAM" id="Phobius"/>
    </source>
</evidence>
<feature type="transmembrane region" description="Helical" evidence="1">
    <location>
        <begin position="27"/>
        <end position="44"/>
    </location>
</feature>
<keyword evidence="1" id="KW-0472">Membrane</keyword>
<evidence type="ECO:0000313" key="3">
    <source>
        <dbReference type="Proteomes" id="UP000325211"/>
    </source>
</evidence>
<gene>
    <name evidence="2" type="ORF">DEJ50_16935</name>
</gene>
<reference evidence="2 3" key="1">
    <citation type="submission" date="2018-05" db="EMBL/GenBank/DDBJ databases">
        <title>Streptomyces venezuelae.</title>
        <authorList>
            <person name="Kim W."/>
            <person name="Lee N."/>
            <person name="Cho B.-K."/>
        </authorList>
    </citation>
    <scope>NUCLEOTIDE SEQUENCE [LARGE SCALE GENOMIC DNA]</scope>
    <source>
        <strain evidence="2 3">ATCC 21782</strain>
    </source>
</reference>
<proteinExistence type="predicted"/>
<keyword evidence="1" id="KW-0812">Transmembrane</keyword>
<protein>
    <submittedName>
        <fullName evidence="2">Uncharacterized protein</fullName>
    </submittedName>
</protein>
<sequence length="163" mass="16968">MEIIDSDDIADDEEEGELRPGPLWRHALWVLGITVCAVGAGWVASWWRLGPEDYGIPSAAPGPVWPLLAVCGAIGLAATTLLRATAARIILYAPGRVGFVLVMVGTRLALGFRPEPPVLAAGAVAVVLAAAVWCGYGAWTHRSTTPAVAGAVAARPPAGRRAR</sequence>
<dbReference type="AlphaFoldDB" id="A0A5P2D7X4"/>
<feature type="transmembrane region" description="Helical" evidence="1">
    <location>
        <begin position="89"/>
        <end position="112"/>
    </location>
</feature>
<dbReference type="Proteomes" id="UP000325211">
    <property type="component" value="Chromosome"/>
</dbReference>
<name>A0A5P2D7X4_STRVZ</name>